<evidence type="ECO:0000313" key="7">
    <source>
        <dbReference type="Proteomes" id="UP000824120"/>
    </source>
</evidence>
<evidence type="ECO:0000256" key="2">
    <source>
        <dbReference type="ARBA" id="ARBA00023186"/>
    </source>
</evidence>
<dbReference type="FunFam" id="1.20.58.120:FF:000010">
    <property type="entry name" value="BAG family molecular chaperone regulator 6"/>
    <property type="match status" value="1"/>
</dbReference>
<dbReference type="OrthoDB" id="1923217at2759"/>
<reference evidence="6 7" key="1">
    <citation type="submission" date="2020-09" db="EMBL/GenBank/DDBJ databases">
        <title>De no assembly of potato wild relative species, Solanum commersonii.</title>
        <authorList>
            <person name="Cho K."/>
        </authorList>
    </citation>
    <scope>NUCLEOTIDE SEQUENCE [LARGE SCALE GENOMIC DNA]</scope>
    <source>
        <strain evidence="6">LZ3.2</strain>
        <tissue evidence="6">Leaf</tissue>
    </source>
</reference>
<feature type="region of interest" description="Disordered" evidence="4">
    <location>
        <begin position="183"/>
        <end position="211"/>
    </location>
</feature>
<evidence type="ECO:0000259" key="5">
    <source>
        <dbReference type="PROSITE" id="PS51035"/>
    </source>
</evidence>
<organism evidence="6 7">
    <name type="scientific">Solanum commersonii</name>
    <name type="common">Commerson's wild potato</name>
    <name type="synonym">Commerson's nightshade</name>
    <dbReference type="NCBI Taxonomy" id="4109"/>
    <lineage>
        <taxon>Eukaryota</taxon>
        <taxon>Viridiplantae</taxon>
        <taxon>Streptophyta</taxon>
        <taxon>Embryophyta</taxon>
        <taxon>Tracheophyta</taxon>
        <taxon>Spermatophyta</taxon>
        <taxon>Magnoliopsida</taxon>
        <taxon>eudicotyledons</taxon>
        <taxon>Gunneridae</taxon>
        <taxon>Pentapetalae</taxon>
        <taxon>asterids</taxon>
        <taxon>lamiids</taxon>
        <taxon>Solanales</taxon>
        <taxon>Solanaceae</taxon>
        <taxon>Solanoideae</taxon>
        <taxon>Solaneae</taxon>
        <taxon>Solanum</taxon>
    </lineage>
</organism>
<evidence type="ECO:0000256" key="3">
    <source>
        <dbReference type="SAM" id="Coils"/>
    </source>
</evidence>
<keyword evidence="3" id="KW-0175">Coiled coil</keyword>
<dbReference type="EMBL" id="JACXVP010000006">
    <property type="protein sequence ID" value="KAG5602568.1"/>
    <property type="molecule type" value="Genomic_DNA"/>
</dbReference>
<dbReference type="InterPro" id="IPR003103">
    <property type="entry name" value="BAG_domain"/>
</dbReference>
<dbReference type="SUPFAM" id="SSF63491">
    <property type="entry name" value="BAG domain"/>
    <property type="match status" value="1"/>
</dbReference>
<keyword evidence="7" id="KW-1185">Reference proteome</keyword>
<comment type="caution">
    <text evidence="6">The sequence shown here is derived from an EMBL/GenBank/DDBJ whole genome shotgun (WGS) entry which is preliminary data.</text>
</comment>
<dbReference type="AlphaFoldDB" id="A0A9J5YS73"/>
<dbReference type="Gene3D" id="1.20.58.120">
    <property type="entry name" value="BAG domain"/>
    <property type="match status" value="1"/>
</dbReference>
<evidence type="ECO:0000256" key="1">
    <source>
        <dbReference type="ARBA" id="ARBA00022860"/>
    </source>
</evidence>
<dbReference type="GO" id="GO:0005516">
    <property type="term" value="F:calmodulin binding"/>
    <property type="evidence" value="ECO:0007669"/>
    <property type="project" value="UniProtKB-KW"/>
</dbReference>
<feature type="compositionally biased region" description="Polar residues" evidence="4">
    <location>
        <begin position="193"/>
        <end position="206"/>
    </location>
</feature>
<evidence type="ECO:0000313" key="6">
    <source>
        <dbReference type="EMBL" id="KAG5602568.1"/>
    </source>
</evidence>
<dbReference type="GO" id="GO:0006457">
    <property type="term" value="P:protein folding"/>
    <property type="evidence" value="ECO:0007669"/>
    <property type="project" value="TreeGrafter"/>
</dbReference>
<dbReference type="InterPro" id="IPR040400">
    <property type="entry name" value="BAG5/6/7/8"/>
</dbReference>
<dbReference type="Pfam" id="PF02179">
    <property type="entry name" value="BAG"/>
    <property type="match status" value="1"/>
</dbReference>
<name>A0A9J5YS73_SOLCO</name>
<evidence type="ECO:0000256" key="4">
    <source>
        <dbReference type="SAM" id="MobiDB-lite"/>
    </source>
</evidence>
<dbReference type="Pfam" id="PF00612">
    <property type="entry name" value="IQ"/>
    <property type="match status" value="1"/>
</dbReference>
<dbReference type="InterPro" id="IPR000048">
    <property type="entry name" value="IQ_motif_EF-hand-BS"/>
</dbReference>
<dbReference type="CDD" id="cd23767">
    <property type="entry name" value="IQCD"/>
    <property type="match status" value="1"/>
</dbReference>
<dbReference type="PANTHER" id="PTHR33322:SF4">
    <property type="entry name" value="BAG DOMAIN CONTAINING PROTEIN, EXPRESSED"/>
    <property type="match status" value="1"/>
</dbReference>
<dbReference type="SMART" id="SM00264">
    <property type="entry name" value="BAG"/>
    <property type="match status" value="1"/>
</dbReference>
<sequence>MENPFYGSYWSQPARPRYSSNMRGIPVQSIHQKPAGIKPASKVVQIPVHFVSSDTERSVLASAKQKPEADRSASALKIQKVFRGFLVRKSVKKIMSIRKEVEDVERKLLCRETAELICRDERERLRVNETLMSLLFKLDSIRGVDSGVRECRKAVIRKAIYLQEKVDSIVSAANQIAAEEENQYNDYDELSEPANQTVDIPNSTGNQEEDGKLTNQNELCDLLEQSVDVETQAASNDEKTPVEGEHDVAPSVEKCEGLQEVKEETDCPMHECVEESVERGEVGDVAEGVEDEKNETRSHKLYGEEESRRNRELMEKMVEKNENMMRMMTELCQKNEIQTRMLNSLAQRVDQLEKTFLCDRLKTKKKKRHPA</sequence>
<feature type="domain" description="BAG" evidence="5">
    <location>
        <begin position="93"/>
        <end position="170"/>
    </location>
</feature>
<keyword evidence="2" id="KW-0143">Chaperone</keyword>
<dbReference type="PROSITE" id="PS51035">
    <property type="entry name" value="BAG"/>
    <property type="match status" value="1"/>
</dbReference>
<dbReference type="InterPro" id="IPR036533">
    <property type="entry name" value="BAG_dom_sf"/>
</dbReference>
<feature type="coiled-coil region" evidence="3">
    <location>
        <begin position="310"/>
        <end position="355"/>
    </location>
</feature>
<protein>
    <recommendedName>
        <fullName evidence="5">BAG domain-containing protein</fullName>
    </recommendedName>
</protein>
<dbReference type="PANTHER" id="PTHR33322">
    <property type="entry name" value="BAG DOMAIN CONTAINING PROTEIN, EXPRESSED"/>
    <property type="match status" value="1"/>
</dbReference>
<gene>
    <name evidence="6" type="ORF">H5410_033938</name>
</gene>
<dbReference type="GO" id="GO:0009506">
    <property type="term" value="C:plasmodesma"/>
    <property type="evidence" value="ECO:0007669"/>
    <property type="project" value="TreeGrafter"/>
</dbReference>
<dbReference type="SMART" id="SM00015">
    <property type="entry name" value="IQ"/>
    <property type="match status" value="1"/>
</dbReference>
<dbReference type="PROSITE" id="PS50096">
    <property type="entry name" value="IQ"/>
    <property type="match status" value="1"/>
</dbReference>
<dbReference type="GO" id="GO:0051087">
    <property type="term" value="F:protein-folding chaperone binding"/>
    <property type="evidence" value="ECO:0007669"/>
    <property type="project" value="InterPro"/>
</dbReference>
<dbReference type="Proteomes" id="UP000824120">
    <property type="component" value="Chromosome 6"/>
</dbReference>
<keyword evidence="1" id="KW-0112">Calmodulin-binding</keyword>
<proteinExistence type="predicted"/>
<accession>A0A9J5YS73</accession>